<dbReference type="PANTHER" id="PTHR13596">
    <property type="entry name" value="SMALL EDRK-RICH FACTOR 1"/>
    <property type="match status" value="1"/>
</dbReference>
<dbReference type="InParanoid" id="A0A165S4R1"/>
<reference evidence="4 5" key="1">
    <citation type="journal article" date="2016" name="Mol. Biol. Evol.">
        <title>Comparative Genomics of Early-Diverging Mushroom-Forming Fungi Provides Insights into the Origins of Lignocellulose Decay Capabilities.</title>
        <authorList>
            <person name="Nagy L.G."/>
            <person name="Riley R."/>
            <person name="Tritt A."/>
            <person name="Adam C."/>
            <person name="Daum C."/>
            <person name="Floudas D."/>
            <person name="Sun H."/>
            <person name="Yadav J.S."/>
            <person name="Pangilinan J."/>
            <person name="Larsson K.H."/>
            <person name="Matsuura K."/>
            <person name="Barry K."/>
            <person name="Labutti K."/>
            <person name="Kuo R."/>
            <person name="Ohm R.A."/>
            <person name="Bhattacharya S.S."/>
            <person name="Shirouzu T."/>
            <person name="Yoshinaga Y."/>
            <person name="Martin F.M."/>
            <person name="Grigoriev I.V."/>
            <person name="Hibbett D.S."/>
        </authorList>
    </citation>
    <scope>NUCLEOTIDE SEQUENCE [LARGE SCALE GENOMIC DNA]</scope>
    <source>
        <strain evidence="4 5">HHB14362 ss-1</strain>
    </source>
</reference>
<evidence type="ECO:0000256" key="1">
    <source>
        <dbReference type="ARBA" id="ARBA00007309"/>
    </source>
</evidence>
<dbReference type="InterPro" id="IPR007513">
    <property type="entry name" value="SERF-like_N"/>
</dbReference>
<accession>A0A165S4R1</accession>
<evidence type="ECO:0000259" key="3">
    <source>
        <dbReference type="Pfam" id="PF04419"/>
    </source>
</evidence>
<dbReference type="STRING" id="1314782.A0A165S4R1"/>
<protein>
    <recommendedName>
        <fullName evidence="3">Small EDRK-rich factor-like N-terminal domain-containing protein</fullName>
    </recommendedName>
</protein>
<feature type="domain" description="Small EDRK-rich factor-like N-terminal" evidence="3">
    <location>
        <begin position="1"/>
        <end position="37"/>
    </location>
</feature>
<comment type="similarity">
    <text evidence="1">Belongs to the SERF family.</text>
</comment>
<sequence length="133" mass="15042">MTRGDQRERDRVKAAKKAASSNKAKATDGMSIEKRKERDAQILRDKQKLKRPNKEAAGNDIAFCFCSEPRGLPSILASFGSRGLPPFLHLTRTRRFLRITFPVTYIHPLYSSLDFESQSVSQVPSDILRSLYG</sequence>
<dbReference type="EMBL" id="KV425576">
    <property type="protein sequence ID" value="KZT24671.1"/>
    <property type="molecule type" value="Genomic_DNA"/>
</dbReference>
<feature type="compositionally biased region" description="Basic and acidic residues" evidence="2">
    <location>
        <begin position="31"/>
        <end position="46"/>
    </location>
</feature>
<gene>
    <name evidence="4" type="ORF">NEOLEDRAFT_409269</name>
</gene>
<dbReference type="Proteomes" id="UP000076761">
    <property type="component" value="Unassembled WGS sequence"/>
</dbReference>
<feature type="region of interest" description="Disordered" evidence="2">
    <location>
        <begin position="1"/>
        <end position="54"/>
    </location>
</feature>
<proteinExistence type="inferred from homology"/>
<name>A0A165S4R1_9AGAM</name>
<dbReference type="OrthoDB" id="18018at2759"/>
<evidence type="ECO:0000313" key="4">
    <source>
        <dbReference type="EMBL" id="KZT24671.1"/>
    </source>
</evidence>
<evidence type="ECO:0000313" key="5">
    <source>
        <dbReference type="Proteomes" id="UP000076761"/>
    </source>
</evidence>
<dbReference type="Pfam" id="PF04419">
    <property type="entry name" value="SERF-like_N"/>
    <property type="match status" value="1"/>
</dbReference>
<evidence type="ECO:0000256" key="2">
    <source>
        <dbReference type="SAM" id="MobiDB-lite"/>
    </source>
</evidence>
<dbReference type="AlphaFoldDB" id="A0A165S4R1"/>
<dbReference type="PANTHER" id="PTHR13596:SF0">
    <property type="entry name" value="SI:CH211-39K3.2-RELATED"/>
    <property type="match status" value="1"/>
</dbReference>
<organism evidence="4 5">
    <name type="scientific">Neolentinus lepideus HHB14362 ss-1</name>
    <dbReference type="NCBI Taxonomy" id="1314782"/>
    <lineage>
        <taxon>Eukaryota</taxon>
        <taxon>Fungi</taxon>
        <taxon>Dikarya</taxon>
        <taxon>Basidiomycota</taxon>
        <taxon>Agaricomycotina</taxon>
        <taxon>Agaricomycetes</taxon>
        <taxon>Gloeophyllales</taxon>
        <taxon>Gloeophyllaceae</taxon>
        <taxon>Neolentinus</taxon>
    </lineage>
</organism>
<feature type="compositionally biased region" description="Basic and acidic residues" evidence="2">
    <location>
        <begin position="1"/>
        <end position="13"/>
    </location>
</feature>
<keyword evidence="5" id="KW-1185">Reference proteome</keyword>
<dbReference type="InterPro" id="IPR040211">
    <property type="entry name" value="SERF1/2-like"/>
</dbReference>